<reference evidence="2" key="1">
    <citation type="journal article" date="2023" name="G3 (Bethesda)">
        <title>A reference genome for the long-term kleptoplast-retaining sea slug Elysia crispata morphotype clarki.</title>
        <authorList>
            <person name="Eastman K.E."/>
            <person name="Pendleton A.L."/>
            <person name="Shaikh M.A."/>
            <person name="Suttiyut T."/>
            <person name="Ogas R."/>
            <person name="Tomko P."/>
            <person name="Gavelis G."/>
            <person name="Widhalm J.R."/>
            <person name="Wisecaver J.H."/>
        </authorList>
    </citation>
    <scope>NUCLEOTIDE SEQUENCE</scope>
    <source>
        <strain evidence="2">ECLA1</strain>
    </source>
</reference>
<feature type="region of interest" description="Disordered" evidence="1">
    <location>
        <begin position="1"/>
        <end position="26"/>
    </location>
</feature>
<proteinExistence type="predicted"/>
<dbReference type="AlphaFoldDB" id="A0AAE1DEN6"/>
<dbReference type="EMBL" id="JAWDGP010004208">
    <property type="protein sequence ID" value="KAK3766663.1"/>
    <property type="molecule type" value="Genomic_DNA"/>
</dbReference>
<sequence length="120" mass="13622">MTVVPRNPLRRFSSPQSTQSSDFEPRKQKLSIASMLTSIDLVVKSCAESKAKPTTEFIMISHDWRQFPEAPASADLRPLHQWVSTAWDMPRTWSSCILRVVPTARECHIQLAVARDKSRG</sequence>
<keyword evidence="3" id="KW-1185">Reference proteome</keyword>
<evidence type="ECO:0000313" key="2">
    <source>
        <dbReference type="EMBL" id="KAK3766663.1"/>
    </source>
</evidence>
<evidence type="ECO:0000313" key="3">
    <source>
        <dbReference type="Proteomes" id="UP001283361"/>
    </source>
</evidence>
<name>A0AAE1DEN6_9GAST</name>
<comment type="caution">
    <text evidence="2">The sequence shown here is derived from an EMBL/GenBank/DDBJ whole genome shotgun (WGS) entry which is preliminary data.</text>
</comment>
<accession>A0AAE1DEN6</accession>
<protein>
    <submittedName>
        <fullName evidence="2">Uncharacterized protein</fullName>
    </submittedName>
</protein>
<evidence type="ECO:0000256" key="1">
    <source>
        <dbReference type="SAM" id="MobiDB-lite"/>
    </source>
</evidence>
<organism evidence="2 3">
    <name type="scientific">Elysia crispata</name>
    <name type="common">lettuce slug</name>
    <dbReference type="NCBI Taxonomy" id="231223"/>
    <lineage>
        <taxon>Eukaryota</taxon>
        <taxon>Metazoa</taxon>
        <taxon>Spiralia</taxon>
        <taxon>Lophotrochozoa</taxon>
        <taxon>Mollusca</taxon>
        <taxon>Gastropoda</taxon>
        <taxon>Heterobranchia</taxon>
        <taxon>Euthyneura</taxon>
        <taxon>Panpulmonata</taxon>
        <taxon>Sacoglossa</taxon>
        <taxon>Placobranchoidea</taxon>
        <taxon>Plakobranchidae</taxon>
        <taxon>Elysia</taxon>
    </lineage>
</organism>
<gene>
    <name evidence="2" type="ORF">RRG08_042441</name>
</gene>
<feature type="compositionally biased region" description="Polar residues" evidence="1">
    <location>
        <begin position="13"/>
        <end position="22"/>
    </location>
</feature>
<dbReference type="Proteomes" id="UP001283361">
    <property type="component" value="Unassembled WGS sequence"/>
</dbReference>